<evidence type="ECO:0000256" key="3">
    <source>
        <dbReference type="ARBA" id="ARBA00023110"/>
    </source>
</evidence>
<dbReference type="Proteomes" id="UP000019753">
    <property type="component" value="Unassembled WGS sequence"/>
</dbReference>
<dbReference type="EMBL" id="AXCW01000100">
    <property type="protein sequence ID" value="EYR63357.1"/>
    <property type="molecule type" value="Genomic_DNA"/>
</dbReference>
<sequence length="309" mass="31736">MTTTLLLTACGSADEPADEPTAAATPDAAEESAGTPEDLELLGAVQVEGEFGSEPTLTFDQPFEIGAPAALVVSEGDGDPLEEGQIMVVDVLAVSGDAGETLQSTYADGSPERLPFGDPGFPQLNAALAGQNVGARILYAVPGGAGQEGEEVPATVLTIDVVDVLPTRAEGTPVEPTAEGLPTVTLAEDGTPTIDVEGATEPTELVVQTLIEGEGPVVESGQNISVQYHGVLLSDGTVFDSSWERGQPAQFGIGVGQVIQGWDQGLVGQKVGSQVLLVIPSELAYGDQDRDPIPANSDLVFVVDILDAY</sequence>
<evidence type="ECO:0000256" key="7">
    <source>
        <dbReference type="SAM" id="MobiDB-lite"/>
    </source>
</evidence>
<organism evidence="9 10">
    <name type="scientific">Actinotalea ferrariae CF5-4</name>
    <dbReference type="NCBI Taxonomy" id="948458"/>
    <lineage>
        <taxon>Bacteria</taxon>
        <taxon>Bacillati</taxon>
        <taxon>Actinomycetota</taxon>
        <taxon>Actinomycetes</taxon>
        <taxon>Micrococcales</taxon>
        <taxon>Cellulomonadaceae</taxon>
        <taxon>Actinotalea</taxon>
    </lineage>
</organism>
<comment type="catalytic activity">
    <reaction evidence="1 5 6">
        <text>[protein]-peptidylproline (omega=180) = [protein]-peptidylproline (omega=0)</text>
        <dbReference type="Rhea" id="RHEA:16237"/>
        <dbReference type="Rhea" id="RHEA-COMP:10747"/>
        <dbReference type="Rhea" id="RHEA-COMP:10748"/>
        <dbReference type="ChEBI" id="CHEBI:83833"/>
        <dbReference type="ChEBI" id="CHEBI:83834"/>
        <dbReference type="EC" id="5.2.1.8"/>
    </reaction>
</comment>
<evidence type="ECO:0000256" key="2">
    <source>
        <dbReference type="ARBA" id="ARBA00006577"/>
    </source>
</evidence>
<keyword evidence="4 5" id="KW-0413">Isomerase</keyword>
<dbReference type="FunFam" id="3.10.50.40:FF:000006">
    <property type="entry name" value="Peptidyl-prolyl cis-trans isomerase"/>
    <property type="match status" value="1"/>
</dbReference>
<feature type="domain" description="PPIase FKBP-type" evidence="8">
    <location>
        <begin position="221"/>
        <end position="309"/>
    </location>
</feature>
<dbReference type="PROSITE" id="PS50059">
    <property type="entry name" value="FKBP_PPIASE"/>
    <property type="match status" value="1"/>
</dbReference>
<dbReference type="Gene3D" id="3.10.50.40">
    <property type="match status" value="1"/>
</dbReference>
<evidence type="ECO:0000256" key="6">
    <source>
        <dbReference type="RuleBase" id="RU003915"/>
    </source>
</evidence>
<protein>
    <recommendedName>
        <fullName evidence="6">Peptidyl-prolyl cis-trans isomerase</fullName>
        <ecNumber evidence="6">5.2.1.8</ecNumber>
    </recommendedName>
</protein>
<dbReference type="Pfam" id="PF00254">
    <property type="entry name" value="FKBP_C"/>
    <property type="match status" value="1"/>
</dbReference>
<dbReference type="AlphaFoldDB" id="A0A021VWD7"/>
<dbReference type="InterPro" id="IPR046357">
    <property type="entry name" value="PPIase_dom_sf"/>
</dbReference>
<keyword evidence="3 5" id="KW-0697">Rotamase</keyword>
<dbReference type="GO" id="GO:0003755">
    <property type="term" value="F:peptidyl-prolyl cis-trans isomerase activity"/>
    <property type="evidence" value="ECO:0007669"/>
    <property type="project" value="UniProtKB-UniRule"/>
</dbReference>
<evidence type="ECO:0000256" key="1">
    <source>
        <dbReference type="ARBA" id="ARBA00000971"/>
    </source>
</evidence>
<dbReference type="SUPFAM" id="SSF54534">
    <property type="entry name" value="FKBP-like"/>
    <property type="match status" value="1"/>
</dbReference>
<evidence type="ECO:0000313" key="9">
    <source>
        <dbReference type="EMBL" id="EYR63357.1"/>
    </source>
</evidence>
<evidence type="ECO:0000256" key="4">
    <source>
        <dbReference type="ARBA" id="ARBA00023235"/>
    </source>
</evidence>
<evidence type="ECO:0000313" key="10">
    <source>
        <dbReference type="Proteomes" id="UP000019753"/>
    </source>
</evidence>
<proteinExistence type="inferred from homology"/>
<gene>
    <name evidence="9" type="ORF">N866_01150</name>
</gene>
<dbReference type="EC" id="5.2.1.8" evidence="6"/>
<dbReference type="PANTHER" id="PTHR43811:SF19">
    <property type="entry name" value="39 KDA FK506-BINDING NUCLEAR PROTEIN"/>
    <property type="match status" value="1"/>
</dbReference>
<comment type="caution">
    <text evidence="9">The sequence shown here is derived from an EMBL/GenBank/DDBJ whole genome shotgun (WGS) entry which is preliminary data.</text>
</comment>
<evidence type="ECO:0000256" key="5">
    <source>
        <dbReference type="PROSITE-ProRule" id="PRU00277"/>
    </source>
</evidence>
<reference evidence="9 10" key="1">
    <citation type="submission" date="2014-01" db="EMBL/GenBank/DDBJ databases">
        <title>Actinotalea ferrariae CF5-4.</title>
        <authorList>
            <person name="Chen F."/>
            <person name="Li Y."/>
            <person name="Wang G."/>
        </authorList>
    </citation>
    <scope>NUCLEOTIDE SEQUENCE [LARGE SCALE GENOMIC DNA]</scope>
    <source>
        <strain evidence="9 10">CF5-4</strain>
    </source>
</reference>
<accession>A0A021VWD7</accession>
<dbReference type="PANTHER" id="PTHR43811">
    <property type="entry name" value="FKBP-TYPE PEPTIDYL-PROLYL CIS-TRANS ISOMERASE FKPA"/>
    <property type="match status" value="1"/>
</dbReference>
<keyword evidence="10" id="KW-1185">Reference proteome</keyword>
<dbReference type="InterPro" id="IPR001179">
    <property type="entry name" value="PPIase_FKBP_dom"/>
</dbReference>
<evidence type="ECO:0000259" key="8">
    <source>
        <dbReference type="PROSITE" id="PS50059"/>
    </source>
</evidence>
<name>A0A021VWD7_9CELL</name>
<comment type="similarity">
    <text evidence="2 6">Belongs to the FKBP-type PPIase family.</text>
</comment>
<feature type="compositionally biased region" description="Low complexity" evidence="7">
    <location>
        <begin position="19"/>
        <end position="33"/>
    </location>
</feature>
<feature type="region of interest" description="Disordered" evidence="7">
    <location>
        <begin position="1"/>
        <end position="36"/>
    </location>
</feature>